<dbReference type="GO" id="GO:0003723">
    <property type="term" value="F:RNA binding"/>
    <property type="evidence" value="ECO:0007669"/>
    <property type="project" value="InterPro"/>
</dbReference>
<protein>
    <recommendedName>
        <fullName evidence="3">K Homology domain-containing protein</fullName>
    </recommendedName>
</protein>
<dbReference type="Gene3D" id="3.30.1370.10">
    <property type="entry name" value="K Homology domain, type 1"/>
    <property type="match status" value="1"/>
</dbReference>
<dbReference type="AlphaFoldDB" id="A0A015K485"/>
<dbReference type="CDD" id="cd00105">
    <property type="entry name" value="KH-I"/>
    <property type="match status" value="1"/>
</dbReference>
<dbReference type="SMR" id="A0A015K485"/>
<organism evidence="1 2">
    <name type="scientific">Rhizophagus irregularis (strain DAOM 197198w)</name>
    <name type="common">Glomus intraradices</name>
    <dbReference type="NCBI Taxonomy" id="1432141"/>
    <lineage>
        <taxon>Eukaryota</taxon>
        <taxon>Fungi</taxon>
        <taxon>Fungi incertae sedis</taxon>
        <taxon>Mucoromycota</taxon>
        <taxon>Glomeromycotina</taxon>
        <taxon>Glomeromycetes</taxon>
        <taxon>Glomerales</taxon>
        <taxon>Glomeraceae</taxon>
        <taxon>Rhizophagus</taxon>
    </lineage>
</organism>
<dbReference type="Proteomes" id="UP000022910">
    <property type="component" value="Unassembled WGS sequence"/>
</dbReference>
<evidence type="ECO:0000313" key="1">
    <source>
        <dbReference type="EMBL" id="EXX62254.1"/>
    </source>
</evidence>
<dbReference type="STRING" id="1432141.A0A015K485"/>
<sequence length="432" mass="50204">MSHFTKNPNTVIPIPPEKVKYMNTRKIESESGAKIRIKKGERPLAIINGDKKQCEAAKTLIKAFIEKSLVIPTIGYTLLEVDSIADVNKAKFQFIKFEGVDIDVFSKNKEHYSVQLMKETKDDSEFDLADSFDQKLEISPSGGGFTTSEKLDSCLNDIYSQLSKADPTDSERREVRLNLFFGRELFSNVDKQYFDVSEWIKFRRWGKKYCTSFQQSAPQILEKMSLLEKGFNFKEDKRSEITSKNKDKGSIAIYFDQDSSRRKLKLHWNEDDRSWKITKCVRSINRMAILDLISGNEAPDCRFLLKTCYDLKVGSKLTKVIDEIQYNRSFKMRDEMWFRVEDFDGKLDKVEVRQTMSKRRFFNGSFQISIATIKQDSNGKLITQQTTSLKNKRWRSVENIDQNLSLHYDEQEISNTICETINLARDIVKVLS</sequence>
<comment type="caution">
    <text evidence="1">The sequence shown here is derived from an EMBL/GenBank/DDBJ whole genome shotgun (WGS) entry which is preliminary data.</text>
</comment>
<gene>
    <name evidence="1" type="ORF">RirG_163480</name>
</gene>
<accession>A0A015K485</accession>
<dbReference type="InterPro" id="IPR036612">
    <property type="entry name" value="KH_dom_type_1_sf"/>
</dbReference>
<evidence type="ECO:0000313" key="2">
    <source>
        <dbReference type="Proteomes" id="UP000022910"/>
    </source>
</evidence>
<proteinExistence type="predicted"/>
<dbReference type="EMBL" id="JEMT01024792">
    <property type="protein sequence ID" value="EXX62254.1"/>
    <property type="molecule type" value="Genomic_DNA"/>
</dbReference>
<name>A0A015K485_RHIIW</name>
<keyword evidence="2" id="KW-1185">Reference proteome</keyword>
<dbReference type="SUPFAM" id="SSF54791">
    <property type="entry name" value="Eukaryotic type KH-domain (KH-domain type I)"/>
    <property type="match status" value="1"/>
</dbReference>
<dbReference type="OrthoDB" id="2351826at2759"/>
<evidence type="ECO:0008006" key="3">
    <source>
        <dbReference type="Google" id="ProtNLM"/>
    </source>
</evidence>
<dbReference type="HOGENOM" id="CLU_723891_0_0_1"/>
<reference evidence="1 2" key="1">
    <citation type="submission" date="2014-02" db="EMBL/GenBank/DDBJ databases">
        <title>Single nucleus genome sequencing reveals high similarity among nuclei of an endomycorrhizal fungus.</title>
        <authorList>
            <person name="Lin K."/>
            <person name="Geurts R."/>
            <person name="Zhang Z."/>
            <person name="Limpens E."/>
            <person name="Saunders D.G."/>
            <person name="Mu D."/>
            <person name="Pang E."/>
            <person name="Cao H."/>
            <person name="Cha H."/>
            <person name="Lin T."/>
            <person name="Zhou Q."/>
            <person name="Shang Y."/>
            <person name="Li Y."/>
            <person name="Ivanov S."/>
            <person name="Sharma T."/>
            <person name="Velzen R.V."/>
            <person name="Ruijter N.D."/>
            <person name="Aanen D.K."/>
            <person name="Win J."/>
            <person name="Kamoun S."/>
            <person name="Bisseling T."/>
            <person name="Huang S."/>
        </authorList>
    </citation>
    <scope>NUCLEOTIDE SEQUENCE [LARGE SCALE GENOMIC DNA]</scope>
    <source>
        <strain evidence="2">DAOM197198w</strain>
    </source>
</reference>